<comment type="subcellular location">
    <subcellularLocation>
        <location evidence="1">Membrane</location>
    </subcellularLocation>
</comment>
<sequence>MLFGKFADCNNEKIRIMKDQPFIAPSSTDIFSSSFLLGNIGAPFVIGLAVGYFAKKMLLTALFLAGAAIVLLFVAESYGLIEMTDEKLQHAASAATEAAKHSGSFLVARLSSITSKTVSAVAGFFAGFRLG</sequence>
<keyword evidence="4 6" id="KW-1133">Transmembrane helix</keyword>
<dbReference type="GO" id="GO:0016020">
    <property type="term" value="C:membrane"/>
    <property type="evidence" value="ECO:0007669"/>
    <property type="project" value="UniProtKB-SubCell"/>
</dbReference>
<evidence type="ECO:0000313" key="8">
    <source>
        <dbReference type="Proteomes" id="UP000494216"/>
    </source>
</evidence>
<organism evidence="7 8">
    <name type="scientific">Candidatus Methylobacter favarea</name>
    <dbReference type="NCBI Taxonomy" id="2707345"/>
    <lineage>
        <taxon>Bacteria</taxon>
        <taxon>Pseudomonadati</taxon>
        <taxon>Pseudomonadota</taxon>
        <taxon>Gammaproteobacteria</taxon>
        <taxon>Methylococcales</taxon>
        <taxon>Methylococcaceae</taxon>
        <taxon>Methylobacter</taxon>
    </lineage>
</organism>
<dbReference type="Proteomes" id="UP000494216">
    <property type="component" value="Unassembled WGS sequence"/>
</dbReference>
<proteinExistence type="inferred from homology"/>
<dbReference type="Pfam" id="PF04930">
    <property type="entry name" value="FUN14"/>
    <property type="match status" value="1"/>
</dbReference>
<comment type="similarity">
    <text evidence="2">Belongs to the FUN14 family.</text>
</comment>
<evidence type="ECO:0000256" key="6">
    <source>
        <dbReference type="SAM" id="Phobius"/>
    </source>
</evidence>
<name>A0A8S0Y6E1_9GAMM</name>
<protein>
    <submittedName>
        <fullName evidence="7">Putative membrane protein (Fun14 family)</fullName>
    </submittedName>
</protein>
<accession>A0A8S0Y6E1</accession>
<feature type="transmembrane region" description="Helical" evidence="6">
    <location>
        <begin position="61"/>
        <end position="81"/>
    </location>
</feature>
<evidence type="ECO:0000256" key="2">
    <source>
        <dbReference type="ARBA" id="ARBA00009160"/>
    </source>
</evidence>
<feature type="transmembrane region" description="Helical" evidence="6">
    <location>
        <begin position="35"/>
        <end position="54"/>
    </location>
</feature>
<dbReference type="EMBL" id="CADCXN010000064">
    <property type="protein sequence ID" value="CAA9891143.1"/>
    <property type="molecule type" value="Genomic_DNA"/>
</dbReference>
<dbReference type="AlphaFoldDB" id="A0A8S0Y6E1"/>
<evidence type="ECO:0000256" key="3">
    <source>
        <dbReference type="ARBA" id="ARBA00022692"/>
    </source>
</evidence>
<evidence type="ECO:0000256" key="4">
    <source>
        <dbReference type="ARBA" id="ARBA00022989"/>
    </source>
</evidence>
<evidence type="ECO:0000256" key="5">
    <source>
        <dbReference type="ARBA" id="ARBA00023136"/>
    </source>
</evidence>
<comment type="caution">
    <text evidence="7">The sequence shown here is derived from an EMBL/GenBank/DDBJ whole genome shotgun (WGS) entry which is preliminary data.</text>
</comment>
<dbReference type="InterPro" id="IPR007014">
    <property type="entry name" value="FUN14"/>
</dbReference>
<keyword evidence="8" id="KW-1185">Reference proteome</keyword>
<keyword evidence="3 6" id="KW-0812">Transmembrane</keyword>
<reference evidence="7 8" key="1">
    <citation type="submission" date="2020-02" db="EMBL/GenBank/DDBJ databases">
        <authorList>
            <person name="Hogendoorn C."/>
        </authorList>
    </citation>
    <scope>NUCLEOTIDE SEQUENCE [LARGE SCALE GENOMIC DNA]</scope>
    <source>
        <strain evidence="7">METHB21</strain>
    </source>
</reference>
<gene>
    <name evidence="7" type="ORF">METHB2_350022</name>
</gene>
<evidence type="ECO:0000256" key="1">
    <source>
        <dbReference type="ARBA" id="ARBA00004370"/>
    </source>
</evidence>
<keyword evidence="5 6" id="KW-0472">Membrane</keyword>
<evidence type="ECO:0000313" key="7">
    <source>
        <dbReference type="EMBL" id="CAA9891143.1"/>
    </source>
</evidence>